<feature type="region of interest" description="Disordered" evidence="1">
    <location>
        <begin position="189"/>
        <end position="229"/>
    </location>
</feature>
<reference evidence="2" key="1">
    <citation type="submission" date="2023-02" db="EMBL/GenBank/DDBJ databases">
        <title>Genome of toxic invasive species Heracleum sosnowskyi carries increased number of genes despite the absence of recent whole-genome duplications.</title>
        <authorList>
            <person name="Schelkunov M."/>
            <person name="Shtratnikova V."/>
            <person name="Makarenko M."/>
            <person name="Klepikova A."/>
            <person name="Omelchenko D."/>
            <person name="Novikova G."/>
            <person name="Obukhova E."/>
            <person name="Bogdanov V."/>
            <person name="Penin A."/>
            <person name="Logacheva M."/>
        </authorList>
    </citation>
    <scope>NUCLEOTIDE SEQUENCE</scope>
    <source>
        <strain evidence="2">Hsosn_3</strain>
        <tissue evidence="2">Leaf</tissue>
    </source>
</reference>
<organism evidence="2 3">
    <name type="scientific">Heracleum sosnowskyi</name>
    <dbReference type="NCBI Taxonomy" id="360622"/>
    <lineage>
        <taxon>Eukaryota</taxon>
        <taxon>Viridiplantae</taxon>
        <taxon>Streptophyta</taxon>
        <taxon>Embryophyta</taxon>
        <taxon>Tracheophyta</taxon>
        <taxon>Spermatophyta</taxon>
        <taxon>Magnoliopsida</taxon>
        <taxon>eudicotyledons</taxon>
        <taxon>Gunneridae</taxon>
        <taxon>Pentapetalae</taxon>
        <taxon>asterids</taxon>
        <taxon>campanulids</taxon>
        <taxon>Apiales</taxon>
        <taxon>Apiaceae</taxon>
        <taxon>Apioideae</taxon>
        <taxon>apioid superclade</taxon>
        <taxon>Tordylieae</taxon>
        <taxon>Tordyliinae</taxon>
        <taxon>Heracleum</taxon>
    </lineage>
</organism>
<feature type="compositionally biased region" description="Polar residues" evidence="1">
    <location>
        <begin position="195"/>
        <end position="229"/>
    </location>
</feature>
<dbReference type="AlphaFoldDB" id="A0AAD8GU39"/>
<proteinExistence type="predicted"/>
<protein>
    <submittedName>
        <fullName evidence="2">Uncharacterized protein</fullName>
    </submittedName>
</protein>
<name>A0AAD8GU39_9APIA</name>
<evidence type="ECO:0000313" key="3">
    <source>
        <dbReference type="Proteomes" id="UP001237642"/>
    </source>
</evidence>
<evidence type="ECO:0000256" key="1">
    <source>
        <dbReference type="SAM" id="MobiDB-lite"/>
    </source>
</evidence>
<feature type="region of interest" description="Disordered" evidence="1">
    <location>
        <begin position="135"/>
        <end position="156"/>
    </location>
</feature>
<keyword evidence="3" id="KW-1185">Reference proteome</keyword>
<accession>A0AAD8GU39</accession>
<reference evidence="2" key="2">
    <citation type="submission" date="2023-05" db="EMBL/GenBank/DDBJ databases">
        <authorList>
            <person name="Schelkunov M.I."/>
        </authorList>
    </citation>
    <scope>NUCLEOTIDE SEQUENCE</scope>
    <source>
        <strain evidence="2">Hsosn_3</strain>
        <tissue evidence="2">Leaf</tissue>
    </source>
</reference>
<comment type="caution">
    <text evidence="2">The sequence shown here is derived from an EMBL/GenBank/DDBJ whole genome shotgun (WGS) entry which is preliminary data.</text>
</comment>
<sequence>MTYEDKWKKLDPRTKKSLREQGYLGFESFSSGFQQQETASNSTNGDILSIRKAARSSVPNNILQYVTTTRGQPQISDDNWKMSRIGQNAKRSSSVPPPKRTSEYGRSSVDNHSRSSSIDRLDLNYFSGDTSLSTQDITRQTQASSGTQRFPSFGNYGRRSIDLDDIYPIQASSSRSSHVTGNPYAMLSASRIDTHGSSSSTTYSRNINGKHSSSSFSKTGNTNGKRGSN</sequence>
<dbReference type="EMBL" id="JAUIZM010000011">
    <property type="protein sequence ID" value="KAK1355342.1"/>
    <property type="molecule type" value="Genomic_DNA"/>
</dbReference>
<dbReference type="Proteomes" id="UP001237642">
    <property type="component" value="Unassembled WGS sequence"/>
</dbReference>
<evidence type="ECO:0000313" key="2">
    <source>
        <dbReference type="EMBL" id="KAK1355342.1"/>
    </source>
</evidence>
<feature type="compositionally biased region" description="Polar residues" evidence="1">
    <location>
        <begin position="135"/>
        <end position="150"/>
    </location>
</feature>
<feature type="region of interest" description="Disordered" evidence="1">
    <location>
        <begin position="86"/>
        <end position="116"/>
    </location>
</feature>
<gene>
    <name evidence="2" type="ORF">POM88_048598</name>
</gene>